<keyword evidence="2 10" id="KW-0479">Metal-binding</keyword>
<name>A0AAV2MCT5_KNICA</name>
<keyword evidence="6 10" id="KW-0238">DNA-binding</keyword>
<feature type="domain" description="NR LBD" evidence="13">
    <location>
        <begin position="530"/>
        <end position="764"/>
    </location>
</feature>
<dbReference type="PANTHER" id="PTHR24085:SF2">
    <property type="entry name" value="NUCLEAR RECEPTOR SUBFAMILY 4 GROUP A MEMBER 3"/>
    <property type="match status" value="1"/>
</dbReference>
<feature type="region of interest" description="Disordered" evidence="11">
    <location>
        <begin position="337"/>
        <end position="381"/>
    </location>
</feature>
<dbReference type="SMART" id="SM00399">
    <property type="entry name" value="ZnF_C4"/>
    <property type="match status" value="1"/>
</dbReference>
<keyword evidence="7 10" id="KW-0804">Transcription</keyword>
<reference evidence="14 15" key="1">
    <citation type="submission" date="2024-04" db="EMBL/GenBank/DDBJ databases">
        <authorList>
            <person name="Waldvogel A.-M."/>
            <person name="Schoenle A."/>
        </authorList>
    </citation>
    <scope>NUCLEOTIDE SEQUENCE [LARGE SCALE GENOMIC DNA]</scope>
</reference>
<dbReference type="PROSITE" id="PS51843">
    <property type="entry name" value="NR_LBD"/>
    <property type="match status" value="1"/>
</dbReference>
<feature type="compositionally biased region" description="Low complexity" evidence="11">
    <location>
        <begin position="93"/>
        <end position="109"/>
    </location>
</feature>
<evidence type="ECO:0000256" key="8">
    <source>
        <dbReference type="ARBA" id="ARBA00023170"/>
    </source>
</evidence>
<dbReference type="SUPFAM" id="SSF57716">
    <property type="entry name" value="Glucocorticoid receptor-like (DNA-binding domain)"/>
    <property type="match status" value="1"/>
</dbReference>
<keyword evidence="5 10" id="KW-0805">Transcription regulation</keyword>
<feature type="compositionally biased region" description="Low complexity" evidence="11">
    <location>
        <begin position="365"/>
        <end position="376"/>
    </location>
</feature>
<evidence type="ECO:0000313" key="14">
    <source>
        <dbReference type="EMBL" id="CAL1611190.1"/>
    </source>
</evidence>
<keyword evidence="8 10" id="KW-0675">Receptor</keyword>
<dbReference type="SMART" id="SM00430">
    <property type="entry name" value="HOLI"/>
    <property type="match status" value="1"/>
</dbReference>
<dbReference type="GO" id="GO:0035259">
    <property type="term" value="F:nuclear glucocorticoid receptor binding"/>
    <property type="evidence" value="ECO:0007669"/>
    <property type="project" value="TreeGrafter"/>
</dbReference>
<keyword evidence="15" id="KW-1185">Reference proteome</keyword>
<comment type="similarity">
    <text evidence="10">Belongs to the nuclear hormone receptor family.</text>
</comment>
<dbReference type="CDD" id="cd06945">
    <property type="entry name" value="NR_LBD_Nurr1_like"/>
    <property type="match status" value="1"/>
</dbReference>
<dbReference type="PROSITE" id="PS00031">
    <property type="entry name" value="NUCLEAR_REC_DBD_1"/>
    <property type="match status" value="1"/>
</dbReference>
<dbReference type="EMBL" id="OZ035829">
    <property type="protein sequence ID" value="CAL1611190.1"/>
    <property type="molecule type" value="Genomic_DNA"/>
</dbReference>
<dbReference type="Proteomes" id="UP001497482">
    <property type="component" value="Chromosome 7"/>
</dbReference>
<dbReference type="PROSITE" id="PS51030">
    <property type="entry name" value="NUCLEAR_REC_DBD_2"/>
    <property type="match status" value="1"/>
</dbReference>
<dbReference type="Pfam" id="PF00104">
    <property type="entry name" value="Hormone_recep"/>
    <property type="match status" value="1"/>
</dbReference>
<dbReference type="GO" id="GO:0005667">
    <property type="term" value="C:transcription regulator complex"/>
    <property type="evidence" value="ECO:0007669"/>
    <property type="project" value="TreeGrafter"/>
</dbReference>
<dbReference type="FunFam" id="3.30.50.10:FF:000009">
    <property type="entry name" value="nuclear receptor subfamily 4 group A member 2"/>
    <property type="match status" value="1"/>
</dbReference>
<evidence type="ECO:0000256" key="1">
    <source>
        <dbReference type="ARBA" id="ARBA00004123"/>
    </source>
</evidence>
<dbReference type="SUPFAM" id="SSF48508">
    <property type="entry name" value="Nuclear receptor ligand-binding domain"/>
    <property type="match status" value="1"/>
</dbReference>
<evidence type="ECO:0000256" key="7">
    <source>
        <dbReference type="ARBA" id="ARBA00023163"/>
    </source>
</evidence>
<protein>
    <recommendedName>
        <fullName evidence="16">Nuclear receptor subfamily 4 group A member 2</fullName>
    </recommendedName>
</protein>
<dbReference type="InterPro" id="IPR003070">
    <property type="entry name" value="NR4A1-3"/>
</dbReference>
<dbReference type="PRINTS" id="PR00047">
    <property type="entry name" value="STROIDFINGER"/>
</dbReference>
<evidence type="ECO:0008006" key="16">
    <source>
        <dbReference type="Google" id="ProtNLM"/>
    </source>
</evidence>
<organism evidence="14 15">
    <name type="scientific">Knipowitschia caucasica</name>
    <name type="common">Caucasian dwarf goby</name>
    <name type="synonym">Pomatoschistus caucasicus</name>
    <dbReference type="NCBI Taxonomy" id="637954"/>
    <lineage>
        <taxon>Eukaryota</taxon>
        <taxon>Metazoa</taxon>
        <taxon>Chordata</taxon>
        <taxon>Craniata</taxon>
        <taxon>Vertebrata</taxon>
        <taxon>Euteleostomi</taxon>
        <taxon>Actinopterygii</taxon>
        <taxon>Neopterygii</taxon>
        <taxon>Teleostei</taxon>
        <taxon>Neoteleostei</taxon>
        <taxon>Acanthomorphata</taxon>
        <taxon>Gobiaria</taxon>
        <taxon>Gobiiformes</taxon>
        <taxon>Gobioidei</taxon>
        <taxon>Gobiidae</taxon>
        <taxon>Gobiinae</taxon>
        <taxon>Knipowitschia</taxon>
    </lineage>
</organism>
<keyword evidence="4 10" id="KW-0862">Zinc</keyword>
<feature type="region of interest" description="Disordered" evidence="11">
    <location>
        <begin position="48"/>
        <end position="71"/>
    </location>
</feature>
<dbReference type="GO" id="GO:0004879">
    <property type="term" value="F:nuclear receptor activity"/>
    <property type="evidence" value="ECO:0007669"/>
    <property type="project" value="InterPro"/>
</dbReference>
<keyword evidence="3 10" id="KW-0863">Zinc-finger</keyword>
<dbReference type="Gene3D" id="1.10.565.10">
    <property type="entry name" value="Retinoid X Receptor"/>
    <property type="match status" value="1"/>
</dbReference>
<feature type="region of interest" description="Disordered" evidence="11">
    <location>
        <begin position="90"/>
        <end position="142"/>
    </location>
</feature>
<dbReference type="PRINTS" id="PR01284">
    <property type="entry name" value="NUCLEARECPTR"/>
</dbReference>
<sequence length="766" mass="83019">MIGHHEQSIRILFESNHALAQQVSQLTSQVSALLSLQSPVPAASTLASASAPSLESRCSDPEPYSASTTTTKPSCAPIYASPCGGTHAIGPSTAYTRGAPTTTPPGGRNRYSKPTQVRKSVPHPPRRTNPCPAAAAATRPLPRGPAPFHQIYGILTMNKRTQFLEQLQYVQLKCAPRDMPCVQAQYGPAPPGSAYSGQSFGYQSDSYGSDLMTPDYTKLDLGGGEISAAATTSLPSFNVFVEGSYELPKSSCLYQMPSHRPTIKKEEESYPTAPPLEAMSSANMYFKPSPPSTPTTPSMPPQPGAFLWEEHSLAPPPHPHVLGSGLDSNVLKSPRFSHFYQHSPPHSGSSVGGYDSLGGGLVRTSSSSSSSSSSVSHPHGSALEQPMYQLHRGAGAGSLAFRSLALGPCGPLLADSLPSPPPRGPQGEGTCAVCGDNAACQHYGVRTCEGCKGFFKRTVQKNAKYVCLASKNCPVDKRRRNRCQYCRFQKCLSVGMVKEVVRTDSLKGRRGRLPSKPKSPLQTEASPPSPPLSLLSALLRAFSHCTPRDLDYSQFSAADPPSSSSDAEHIHLFYRLLTLSMETTRCWAERLPGFSELQRDDQNLLIDSAFLELFVLRLAHRSMLSDDKLVFCNGLVLHRFQCLRGFGEWVDSIRDFSSRLQSLNLDSSAFACLSALVLLTEQVPGLKDPKRVEELHSKVMCCLSEHLSCGPSLGSKSSGALSRVLSLRAELRSQRTQGLQRIFYLKLEDLVPPPPLIDRFLDTLPY</sequence>
<evidence type="ECO:0000256" key="5">
    <source>
        <dbReference type="ARBA" id="ARBA00023015"/>
    </source>
</evidence>
<proteinExistence type="inferred from homology"/>
<dbReference type="CDD" id="cd06969">
    <property type="entry name" value="NR_DBD_NGFI-B"/>
    <property type="match status" value="1"/>
</dbReference>
<evidence type="ECO:0000256" key="11">
    <source>
        <dbReference type="SAM" id="MobiDB-lite"/>
    </source>
</evidence>
<dbReference type="Gene3D" id="3.30.50.10">
    <property type="entry name" value="Erythroid Transcription Factor GATA-1, subunit A"/>
    <property type="match status" value="1"/>
</dbReference>
<feature type="compositionally biased region" description="Low complexity" evidence="11">
    <location>
        <begin position="342"/>
        <end position="353"/>
    </location>
</feature>
<evidence type="ECO:0000256" key="9">
    <source>
        <dbReference type="ARBA" id="ARBA00023242"/>
    </source>
</evidence>
<accession>A0AAV2MCT5</accession>
<dbReference type="Pfam" id="PF00105">
    <property type="entry name" value="zf-C4"/>
    <property type="match status" value="1"/>
</dbReference>
<feature type="region of interest" description="Disordered" evidence="11">
    <location>
        <begin position="505"/>
        <end position="530"/>
    </location>
</feature>
<evidence type="ECO:0000256" key="3">
    <source>
        <dbReference type="ARBA" id="ARBA00022771"/>
    </source>
</evidence>
<dbReference type="InterPro" id="IPR013088">
    <property type="entry name" value="Znf_NHR/GATA"/>
</dbReference>
<dbReference type="GO" id="GO:0008270">
    <property type="term" value="F:zinc ion binding"/>
    <property type="evidence" value="ECO:0007669"/>
    <property type="project" value="UniProtKB-KW"/>
</dbReference>
<evidence type="ECO:0000256" key="6">
    <source>
        <dbReference type="ARBA" id="ARBA00023125"/>
    </source>
</evidence>
<evidence type="ECO:0000256" key="4">
    <source>
        <dbReference type="ARBA" id="ARBA00022833"/>
    </source>
</evidence>
<dbReference type="InterPro" id="IPR035500">
    <property type="entry name" value="NHR-like_dom_sf"/>
</dbReference>
<evidence type="ECO:0000256" key="10">
    <source>
        <dbReference type="RuleBase" id="RU004334"/>
    </source>
</evidence>
<evidence type="ECO:0000256" key="2">
    <source>
        <dbReference type="ARBA" id="ARBA00022723"/>
    </source>
</evidence>
<keyword evidence="9 10" id="KW-0539">Nucleus</keyword>
<evidence type="ECO:0000259" key="12">
    <source>
        <dbReference type="PROSITE" id="PS51030"/>
    </source>
</evidence>
<dbReference type="PRINTS" id="PR00398">
    <property type="entry name" value="STRDHORMONER"/>
</dbReference>
<dbReference type="InterPro" id="IPR001628">
    <property type="entry name" value="Znf_hrmn_rcpt"/>
</dbReference>
<evidence type="ECO:0000259" key="13">
    <source>
        <dbReference type="PROSITE" id="PS51843"/>
    </source>
</evidence>
<comment type="subcellular location">
    <subcellularLocation>
        <location evidence="1 10">Nucleus</location>
    </subcellularLocation>
</comment>
<dbReference type="GO" id="GO:0005634">
    <property type="term" value="C:nucleus"/>
    <property type="evidence" value="ECO:0007669"/>
    <property type="project" value="UniProtKB-SubCell"/>
</dbReference>
<dbReference type="InterPro" id="IPR001723">
    <property type="entry name" value="Nuclear_hrmn_rcpt"/>
</dbReference>
<evidence type="ECO:0000313" key="15">
    <source>
        <dbReference type="Proteomes" id="UP001497482"/>
    </source>
</evidence>
<dbReference type="PANTHER" id="PTHR24085">
    <property type="entry name" value="NUCLEAR HORMONE RECEPTOR"/>
    <property type="match status" value="1"/>
</dbReference>
<dbReference type="GO" id="GO:0000978">
    <property type="term" value="F:RNA polymerase II cis-regulatory region sequence-specific DNA binding"/>
    <property type="evidence" value="ECO:0007669"/>
    <property type="project" value="TreeGrafter"/>
</dbReference>
<gene>
    <name evidence="14" type="ORF">KC01_LOCUS37643</name>
</gene>
<dbReference type="AlphaFoldDB" id="A0AAV2MCT5"/>
<feature type="domain" description="Nuclear receptor" evidence="12">
    <location>
        <begin position="428"/>
        <end position="503"/>
    </location>
</feature>
<dbReference type="GO" id="GO:0071376">
    <property type="term" value="P:cellular response to corticotropin-releasing hormone stimulus"/>
    <property type="evidence" value="ECO:0007669"/>
    <property type="project" value="TreeGrafter"/>
</dbReference>
<feature type="compositionally biased region" description="Low complexity" evidence="11">
    <location>
        <begin position="128"/>
        <end position="141"/>
    </location>
</feature>
<dbReference type="InterPro" id="IPR000536">
    <property type="entry name" value="Nucl_hrmn_rcpt_lig-bd"/>
</dbReference>